<dbReference type="PANTHER" id="PTHR34298">
    <property type="entry name" value="SEGREGATION AND CONDENSATION PROTEIN B"/>
    <property type="match status" value="1"/>
</dbReference>
<evidence type="ECO:0000313" key="7">
    <source>
        <dbReference type="Proteomes" id="UP000677913"/>
    </source>
</evidence>
<name>A0A8J7WLR2_9ACTN</name>
<sequence>MSTNGETQPGGGAAFWAALGVRIEPEPEQEHEHDPEPQQPPEVARATQEPPERSATTDTVTEPEAEADSETDSETDAVPQEPYEGQRPTVGEAAAAEQGASEADAGEQGAGEPGEAEHANDAQPAPAQEQADTGTRPADTGTRPAAAATSGQASLDEVEPQEGEVVDGLATLNATLAQNRSARQYAAHPEPAWQLAGELSGALPPLKACLEAILMVVDEPVTDVLLAQVVERPKGEVAEALRELAEEYTAQGRGFELREVGVGEAARGSAAVSTGWRMYSRTECAPVVERFVRDGQQAKLTQAALETLAVVAYRQPVSRSKVSAIRGVNCDGVMRTLLARGLVEECGTEHETGALLYQTTGYFLERMGLKSLDELPDLAPLLPTAAEMEDET</sequence>
<dbReference type="Pfam" id="PF04079">
    <property type="entry name" value="SMC_ScpB"/>
    <property type="match status" value="1"/>
</dbReference>
<feature type="compositionally biased region" description="Basic and acidic residues" evidence="5">
    <location>
        <begin position="23"/>
        <end position="36"/>
    </location>
</feature>
<dbReference type="GO" id="GO:0051304">
    <property type="term" value="P:chromosome separation"/>
    <property type="evidence" value="ECO:0007669"/>
    <property type="project" value="InterPro"/>
</dbReference>
<dbReference type="Proteomes" id="UP000677913">
    <property type="component" value="Unassembled WGS sequence"/>
</dbReference>
<feature type="compositionally biased region" description="Acidic residues" evidence="5">
    <location>
        <begin position="61"/>
        <end position="75"/>
    </location>
</feature>
<feature type="compositionally biased region" description="Low complexity" evidence="5">
    <location>
        <begin position="121"/>
        <end position="132"/>
    </location>
</feature>
<organism evidence="6 7">
    <name type="scientific">Actinocrinis puniceicyclus</name>
    <dbReference type="NCBI Taxonomy" id="977794"/>
    <lineage>
        <taxon>Bacteria</taxon>
        <taxon>Bacillati</taxon>
        <taxon>Actinomycetota</taxon>
        <taxon>Actinomycetes</taxon>
        <taxon>Catenulisporales</taxon>
        <taxon>Actinospicaceae</taxon>
        <taxon>Actinocrinis</taxon>
    </lineage>
</organism>
<dbReference type="InterPro" id="IPR005234">
    <property type="entry name" value="ScpB_csome_segregation"/>
</dbReference>
<dbReference type="PANTHER" id="PTHR34298:SF2">
    <property type="entry name" value="SEGREGATION AND CONDENSATION PROTEIN B"/>
    <property type="match status" value="1"/>
</dbReference>
<keyword evidence="7" id="KW-1185">Reference proteome</keyword>
<dbReference type="Gene3D" id="1.10.10.10">
    <property type="entry name" value="Winged helix-like DNA-binding domain superfamily/Winged helix DNA-binding domain"/>
    <property type="match status" value="2"/>
</dbReference>
<evidence type="ECO:0000256" key="5">
    <source>
        <dbReference type="SAM" id="MobiDB-lite"/>
    </source>
</evidence>
<evidence type="ECO:0000256" key="1">
    <source>
        <dbReference type="ARBA" id="ARBA00022490"/>
    </source>
</evidence>
<dbReference type="NCBIfam" id="TIGR00281">
    <property type="entry name" value="SMC-Scp complex subunit ScpB"/>
    <property type="match status" value="1"/>
</dbReference>
<keyword evidence="1" id="KW-0963">Cytoplasm</keyword>
<dbReference type="AlphaFoldDB" id="A0A8J7WLR2"/>
<comment type="caution">
    <text evidence="6">The sequence shown here is derived from an EMBL/GenBank/DDBJ whole genome shotgun (WGS) entry which is preliminary data.</text>
</comment>
<reference evidence="6" key="1">
    <citation type="submission" date="2021-04" db="EMBL/GenBank/DDBJ databases">
        <title>Genome based classification of Actinospica acidithermotolerans sp. nov., an actinobacterium isolated from an Indonesian hot spring.</title>
        <authorList>
            <person name="Kusuma A.B."/>
            <person name="Putra K.E."/>
            <person name="Nafisah S."/>
            <person name="Loh J."/>
            <person name="Nouioui I."/>
            <person name="Goodfellow M."/>
        </authorList>
    </citation>
    <scope>NUCLEOTIDE SEQUENCE</scope>
    <source>
        <strain evidence="6">DSM 45618</strain>
    </source>
</reference>
<gene>
    <name evidence="6" type="primary">scpB</name>
    <name evidence="6" type="ORF">KGA66_16660</name>
</gene>
<keyword evidence="4" id="KW-0131">Cell cycle</keyword>
<keyword evidence="3" id="KW-0159">Chromosome partition</keyword>
<feature type="compositionally biased region" description="Low complexity" evidence="5">
    <location>
        <begin position="91"/>
        <end position="107"/>
    </location>
</feature>
<protein>
    <submittedName>
        <fullName evidence="6">SMC-Scp complex subunit ScpB</fullName>
    </submittedName>
</protein>
<evidence type="ECO:0000256" key="2">
    <source>
        <dbReference type="ARBA" id="ARBA00022618"/>
    </source>
</evidence>
<keyword evidence="2" id="KW-0132">Cell division</keyword>
<evidence type="ECO:0000313" key="6">
    <source>
        <dbReference type="EMBL" id="MBS2964691.1"/>
    </source>
</evidence>
<dbReference type="SUPFAM" id="SSF46785">
    <property type="entry name" value="Winged helix' DNA-binding domain"/>
    <property type="match status" value="2"/>
</dbReference>
<evidence type="ECO:0000256" key="3">
    <source>
        <dbReference type="ARBA" id="ARBA00022829"/>
    </source>
</evidence>
<dbReference type="InterPro" id="IPR036388">
    <property type="entry name" value="WH-like_DNA-bd_sf"/>
</dbReference>
<dbReference type="GO" id="GO:0051301">
    <property type="term" value="P:cell division"/>
    <property type="evidence" value="ECO:0007669"/>
    <property type="project" value="UniProtKB-KW"/>
</dbReference>
<accession>A0A8J7WLR2</accession>
<proteinExistence type="predicted"/>
<dbReference type="EMBL" id="JAGSXH010000057">
    <property type="protein sequence ID" value="MBS2964691.1"/>
    <property type="molecule type" value="Genomic_DNA"/>
</dbReference>
<evidence type="ECO:0000256" key="4">
    <source>
        <dbReference type="ARBA" id="ARBA00023306"/>
    </source>
</evidence>
<feature type="region of interest" description="Disordered" evidence="5">
    <location>
        <begin position="1"/>
        <end position="163"/>
    </location>
</feature>
<dbReference type="InterPro" id="IPR036390">
    <property type="entry name" value="WH_DNA-bd_sf"/>
</dbReference>